<protein>
    <submittedName>
        <fullName evidence="2">Uncharacterized protein</fullName>
    </submittedName>
</protein>
<feature type="region of interest" description="Disordered" evidence="1">
    <location>
        <begin position="1"/>
        <end position="24"/>
    </location>
</feature>
<evidence type="ECO:0000256" key="1">
    <source>
        <dbReference type="SAM" id="MobiDB-lite"/>
    </source>
</evidence>
<feature type="compositionally biased region" description="Polar residues" evidence="1">
    <location>
        <begin position="8"/>
        <end position="21"/>
    </location>
</feature>
<evidence type="ECO:0000313" key="3">
    <source>
        <dbReference type="Proteomes" id="UP000291084"/>
    </source>
</evidence>
<dbReference type="Proteomes" id="UP000291084">
    <property type="component" value="Chromosome 3"/>
</dbReference>
<organism evidence="2 3">
    <name type="scientific">Vigna angularis var. angularis</name>
    <dbReference type="NCBI Taxonomy" id="157739"/>
    <lineage>
        <taxon>Eukaryota</taxon>
        <taxon>Viridiplantae</taxon>
        <taxon>Streptophyta</taxon>
        <taxon>Embryophyta</taxon>
        <taxon>Tracheophyta</taxon>
        <taxon>Spermatophyta</taxon>
        <taxon>Magnoliopsida</taxon>
        <taxon>eudicotyledons</taxon>
        <taxon>Gunneridae</taxon>
        <taxon>Pentapetalae</taxon>
        <taxon>rosids</taxon>
        <taxon>fabids</taxon>
        <taxon>Fabales</taxon>
        <taxon>Fabaceae</taxon>
        <taxon>Papilionoideae</taxon>
        <taxon>50 kb inversion clade</taxon>
        <taxon>NPAAA clade</taxon>
        <taxon>indigoferoid/millettioid clade</taxon>
        <taxon>Phaseoleae</taxon>
        <taxon>Vigna</taxon>
    </lineage>
</organism>
<name>A0A0S3RM32_PHAAN</name>
<gene>
    <name evidence="2" type="primary">Vigan.03G136900</name>
    <name evidence="2" type="ORF">VIGAN_03136900</name>
</gene>
<proteinExistence type="predicted"/>
<accession>A0A0S3RM32</accession>
<sequence length="69" mass="7803">KKKKKTAASYTQNRLETTKNQGKAAATKQLTVSLKEWKETTQNSRLVSQKTRKGQHPSFKIVKCLTSPL</sequence>
<dbReference type="AlphaFoldDB" id="A0A0S3RM32"/>
<evidence type="ECO:0000313" key="2">
    <source>
        <dbReference type="EMBL" id="BAT81608.1"/>
    </source>
</evidence>
<keyword evidence="3" id="KW-1185">Reference proteome</keyword>
<dbReference type="EMBL" id="AP015036">
    <property type="protein sequence ID" value="BAT81608.1"/>
    <property type="molecule type" value="Genomic_DNA"/>
</dbReference>
<reference evidence="2 3" key="1">
    <citation type="journal article" date="2015" name="Sci. Rep.">
        <title>The power of single molecule real-time sequencing technology in the de novo assembly of a eukaryotic genome.</title>
        <authorList>
            <person name="Sakai H."/>
            <person name="Naito K."/>
            <person name="Ogiso-Tanaka E."/>
            <person name="Takahashi Y."/>
            <person name="Iseki K."/>
            <person name="Muto C."/>
            <person name="Satou K."/>
            <person name="Teruya K."/>
            <person name="Shiroma A."/>
            <person name="Shimoji M."/>
            <person name="Hirano T."/>
            <person name="Itoh T."/>
            <person name="Kaga A."/>
            <person name="Tomooka N."/>
        </authorList>
    </citation>
    <scope>NUCLEOTIDE SEQUENCE [LARGE SCALE GENOMIC DNA]</scope>
    <source>
        <strain evidence="3">cv. Shumari</strain>
    </source>
</reference>
<feature type="non-terminal residue" evidence="2">
    <location>
        <position position="1"/>
    </location>
</feature>